<dbReference type="AlphaFoldDB" id="A0A0A8JZM8"/>
<sequence>MRITCPYCGARNLEEFTYRGDATVKRPESIEETARDAWIDYVYLRDNPAGLHKELWHHSAGCHAWLQVTRDTTTHEIVDVERVAKER</sequence>
<dbReference type="KEGG" id="mcg:GL4_0806"/>
<dbReference type="EC" id="1.5.3.1" evidence="1"/>
<dbReference type="Proteomes" id="UP000031643">
    <property type="component" value="Chromosome"/>
</dbReference>
<evidence type="ECO:0000313" key="1">
    <source>
        <dbReference type="EMBL" id="BAQ16268.1"/>
    </source>
</evidence>
<organism evidence="1 2">
    <name type="scientific">Methyloceanibacter caenitepidi</name>
    <dbReference type="NCBI Taxonomy" id="1384459"/>
    <lineage>
        <taxon>Bacteria</taxon>
        <taxon>Pseudomonadati</taxon>
        <taxon>Pseudomonadota</taxon>
        <taxon>Alphaproteobacteria</taxon>
        <taxon>Hyphomicrobiales</taxon>
        <taxon>Hyphomicrobiaceae</taxon>
        <taxon>Methyloceanibacter</taxon>
    </lineage>
</organism>
<dbReference type="NCBIfam" id="TIGR01374">
    <property type="entry name" value="soxD"/>
    <property type="match status" value="1"/>
</dbReference>
<dbReference type="EMBL" id="AP014648">
    <property type="protein sequence ID" value="BAQ16268.1"/>
    <property type="molecule type" value="Genomic_DNA"/>
</dbReference>
<keyword evidence="1" id="KW-0560">Oxidoreductase</keyword>
<dbReference type="GO" id="GO:0008115">
    <property type="term" value="F:sarcosine oxidase activity"/>
    <property type="evidence" value="ECO:0007669"/>
    <property type="project" value="UniProtKB-EC"/>
</dbReference>
<accession>A0A0A8JZM8</accession>
<proteinExistence type="predicted"/>
<protein>
    <submittedName>
        <fullName evidence="1">Sarcosine oxidase delta subunit</fullName>
        <ecNumber evidence="1">1.5.3.1</ecNumber>
    </submittedName>
</protein>
<dbReference type="InterPro" id="IPR038561">
    <property type="entry name" value="SoxD_sf"/>
</dbReference>
<name>A0A0A8JZM8_9HYPH</name>
<dbReference type="HOGENOM" id="CLU_156359_1_1_5"/>
<dbReference type="RefSeq" id="WP_045364782.1">
    <property type="nucleotide sequence ID" value="NZ_AP014648.1"/>
</dbReference>
<keyword evidence="2" id="KW-1185">Reference proteome</keyword>
<dbReference type="STRING" id="1384459.GL4_0806"/>
<dbReference type="GO" id="GO:0046653">
    <property type="term" value="P:tetrahydrofolate metabolic process"/>
    <property type="evidence" value="ECO:0007669"/>
    <property type="project" value="InterPro"/>
</dbReference>
<reference evidence="1 2" key="1">
    <citation type="submission" date="2014-09" db="EMBL/GenBank/DDBJ databases">
        <title>Genome sequencing of Methyloceanibacter caenitepidi Gela4.</title>
        <authorList>
            <person name="Takeuchi M."/>
            <person name="Susumu S."/>
            <person name="Kamagata Y."/>
            <person name="Oshima K."/>
            <person name="Hattori M."/>
            <person name="Iwasaki W."/>
        </authorList>
    </citation>
    <scope>NUCLEOTIDE SEQUENCE [LARGE SCALE GENOMIC DNA]</scope>
    <source>
        <strain evidence="1 2">Gela4</strain>
    </source>
</reference>
<dbReference type="OrthoDB" id="5420070at2"/>
<evidence type="ECO:0000313" key="2">
    <source>
        <dbReference type="Proteomes" id="UP000031643"/>
    </source>
</evidence>
<dbReference type="Pfam" id="PF04267">
    <property type="entry name" value="SoxD"/>
    <property type="match status" value="1"/>
</dbReference>
<gene>
    <name evidence="1" type="ORF">GL4_0806</name>
</gene>
<dbReference type="Gene3D" id="3.30.2270.10">
    <property type="entry name" value="Folate-binding superfamily"/>
    <property type="match status" value="1"/>
</dbReference>
<dbReference type="InterPro" id="IPR006279">
    <property type="entry name" value="SoxD"/>
</dbReference>